<evidence type="ECO:0000256" key="3">
    <source>
        <dbReference type="ARBA" id="ARBA00023125"/>
    </source>
</evidence>
<dbReference type="PIRSF" id="PIRSF019455">
    <property type="entry name" value="CopR_AtkY"/>
    <property type="match status" value="1"/>
</dbReference>
<dbReference type="Gene3D" id="1.10.10.10">
    <property type="entry name" value="Winged helix-like DNA-binding domain superfamily/Winged helix DNA-binding domain"/>
    <property type="match status" value="1"/>
</dbReference>
<evidence type="ECO:0000256" key="2">
    <source>
        <dbReference type="ARBA" id="ARBA00023015"/>
    </source>
</evidence>
<dbReference type="RefSeq" id="WP_181755825.1">
    <property type="nucleotide sequence ID" value="NZ_JACEOG010000001.1"/>
</dbReference>
<dbReference type="InterPro" id="IPR036390">
    <property type="entry name" value="WH_DNA-bd_sf"/>
</dbReference>
<keyword evidence="6" id="KW-1185">Reference proteome</keyword>
<evidence type="ECO:0000256" key="1">
    <source>
        <dbReference type="ARBA" id="ARBA00011046"/>
    </source>
</evidence>
<dbReference type="InterPro" id="IPR036388">
    <property type="entry name" value="WH-like_DNA-bd_sf"/>
</dbReference>
<dbReference type="Proteomes" id="UP000550354">
    <property type="component" value="Unassembled WGS sequence"/>
</dbReference>
<dbReference type="InterPro" id="IPR005650">
    <property type="entry name" value="BlaI_family"/>
</dbReference>
<dbReference type="GO" id="GO:0003677">
    <property type="term" value="F:DNA binding"/>
    <property type="evidence" value="ECO:0007669"/>
    <property type="project" value="UniProtKB-KW"/>
</dbReference>
<comment type="caution">
    <text evidence="5">The sequence shown here is derived from an EMBL/GenBank/DDBJ whole genome shotgun (WGS) entry which is preliminary data.</text>
</comment>
<organism evidence="5 6">
    <name type="scientific">Aeromicrobium phoceense</name>
    <dbReference type="NCBI Taxonomy" id="2754045"/>
    <lineage>
        <taxon>Bacteria</taxon>
        <taxon>Bacillati</taxon>
        <taxon>Actinomycetota</taxon>
        <taxon>Actinomycetes</taxon>
        <taxon>Propionibacteriales</taxon>
        <taxon>Nocardioidaceae</taxon>
        <taxon>Aeromicrobium</taxon>
    </lineage>
</organism>
<comment type="similarity">
    <text evidence="1">Belongs to the BlaI transcriptional regulatory family.</text>
</comment>
<evidence type="ECO:0000313" key="5">
    <source>
        <dbReference type="EMBL" id="MBA4609104.1"/>
    </source>
</evidence>
<reference evidence="5 6" key="1">
    <citation type="submission" date="2020-07" db="EMBL/GenBank/DDBJ databases">
        <title>Draft genome and description of Aeromicrobium phoceense strain Marseille-Q0843 isolated from healthy skin swab.</title>
        <authorList>
            <person name="Boxberger M."/>
            <person name="La Scola B."/>
        </authorList>
    </citation>
    <scope>NUCLEOTIDE SEQUENCE [LARGE SCALE GENOMIC DNA]</scope>
    <source>
        <strain evidence="5 6">Marseille-Q0843</strain>
    </source>
</reference>
<dbReference type="Gene3D" id="6.10.140.850">
    <property type="match status" value="1"/>
</dbReference>
<keyword evidence="2" id="KW-0805">Transcription regulation</keyword>
<sequence length="125" mass="13808">MHGLGPLEGTIMQVMWSSGEPRSVRSIHSSLAADRKIAYTTVMTVMDNLFTKGLLRRERQGRAYLYTASASREDHTAALLGNVLADGGDRTGVLMRFIEQLDDSELDALRDAVTNPERTRPDGTK</sequence>
<gene>
    <name evidence="5" type="ORF">H1W00_11505</name>
</gene>
<dbReference type="SUPFAM" id="SSF46785">
    <property type="entry name" value="Winged helix' DNA-binding domain"/>
    <property type="match status" value="1"/>
</dbReference>
<name>A0A838XQ08_9ACTN</name>
<dbReference type="Pfam" id="PF03965">
    <property type="entry name" value="Penicillinase_R"/>
    <property type="match status" value="1"/>
</dbReference>
<evidence type="ECO:0000313" key="6">
    <source>
        <dbReference type="Proteomes" id="UP000550354"/>
    </source>
</evidence>
<dbReference type="GO" id="GO:0045892">
    <property type="term" value="P:negative regulation of DNA-templated transcription"/>
    <property type="evidence" value="ECO:0007669"/>
    <property type="project" value="InterPro"/>
</dbReference>
<evidence type="ECO:0000256" key="4">
    <source>
        <dbReference type="ARBA" id="ARBA00023163"/>
    </source>
</evidence>
<keyword evidence="4" id="KW-0804">Transcription</keyword>
<keyword evidence="3" id="KW-0238">DNA-binding</keyword>
<proteinExistence type="inferred from homology"/>
<dbReference type="EMBL" id="JACEOG010000001">
    <property type="protein sequence ID" value="MBA4609104.1"/>
    <property type="molecule type" value="Genomic_DNA"/>
</dbReference>
<dbReference type="AlphaFoldDB" id="A0A838XQ08"/>
<protein>
    <submittedName>
        <fullName evidence="5">BlaI/MecI/CopY family transcriptional regulator</fullName>
    </submittedName>
</protein>
<accession>A0A838XQ08</accession>